<keyword evidence="6" id="KW-0496">Mitochondrion</keyword>
<keyword evidence="9" id="KW-1185">Reference proteome</keyword>
<dbReference type="Proteomes" id="UP000070444">
    <property type="component" value="Unassembled WGS sequence"/>
</dbReference>
<evidence type="ECO:0000256" key="6">
    <source>
        <dbReference type="ARBA" id="ARBA00023128"/>
    </source>
</evidence>
<evidence type="ECO:0000256" key="7">
    <source>
        <dbReference type="ARBA" id="ARBA00023136"/>
    </source>
</evidence>
<evidence type="ECO:0000256" key="2">
    <source>
        <dbReference type="ARBA" id="ARBA00004370"/>
    </source>
</evidence>
<dbReference type="EMBL" id="KQ964457">
    <property type="protein sequence ID" value="KXN72227.1"/>
    <property type="molecule type" value="Genomic_DNA"/>
</dbReference>
<evidence type="ECO:0008006" key="10">
    <source>
        <dbReference type="Google" id="ProtNLM"/>
    </source>
</evidence>
<evidence type="ECO:0000256" key="4">
    <source>
        <dbReference type="ARBA" id="ARBA00022989"/>
    </source>
</evidence>
<dbReference type="Pfam" id="PF07798">
    <property type="entry name" value="CCDC90-like"/>
    <property type="match status" value="1"/>
</dbReference>
<keyword evidence="3" id="KW-0812">Transmembrane</keyword>
<evidence type="ECO:0000313" key="8">
    <source>
        <dbReference type="EMBL" id="KXN72227.1"/>
    </source>
</evidence>
<evidence type="ECO:0000256" key="5">
    <source>
        <dbReference type="ARBA" id="ARBA00023054"/>
    </source>
</evidence>
<evidence type="ECO:0000256" key="1">
    <source>
        <dbReference type="ARBA" id="ARBA00004173"/>
    </source>
</evidence>
<dbReference type="PANTHER" id="PTHR14360:SF1">
    <property type="entry name" value="PROTEIN FMP32, MITOCHONDRIAL"/>
    <property type="match status" value="1"/>
</dbReference>
<dbReference type="Gene3D" id="1.20.5.340">
    <property type="match status" value="1"/>
</dbReference>
<name>A0A137PB30_CONC2</name>
<dbReference type="STRING" id="796925.A0A137PB30"/>
<sequence>MLYNSAKFHRSILRFSRQFHNLTKLSSIHPFDTNKFVSRLEGNGFSREQANVIMELTNASMIEKNHLVEEVMLTKSDLEKTTDSLSREVTSLGHRIQEDIYVLKNELQIDLDDHQGEMNRMFSKSSMHRLAWLNQTSLNLAQIRTSIEAIKLDSIGSGILVVLGFGGLWGLYLWLNSPTVHIQTVYQDSNSNEAVSMEL</sequence>
<reference evidence="8 9" key="1">
    <citation type="journal article" date="2015" name="Genome Biol. Evol.">
        <title>Phylogenomic analyses indicate that early fungi evolved digesting cell walls of algal ancestors of land plants.</title>
        <authorList>
            <person name="Chang Y."/>
            <person name="Wang S."/>
            <person name="Sekimoto S."/>
            <person name="Aerts A.L."/>
            <person name="Choi C."/>
            <person name="Clum A."/>
            <person name="LaButti K.M."/>
            <person name="Lindquist E.A."/>
            <person name="Yee Ngan C."/>
            <person name="Ohm R.A."/>
            <person name="Salamov A.A."/>
            <person name="Grigoriev I.V."/>
            <person name="Spatafora J.W."/>
            <person name="Berbee M.L."/>
        </authorList>
    </citation>
    <scope>NUCLEOTIDE SEQUENCE [LARGE SCALE GENOMIC DNA]</scope>
    <source>
        <strain evidence="8 9">NRRL 28638</strain>
    </source>
</reference>
<proteinExistence type="predicted"/>
<protein>
    <recommendedName>
        <fullName evidence="10">DUF1640-domain-containing protein</fullName>
    </recommendedName>
</protein>
<gene>
    <name evidence="8" type="ORF">CONCODRAFT_77897</name>
</gene>
<dbReference type="GO" id="GO:0016020">
    <property type="term" value="C:membrane"/>
    <property type="evidence" value="ECO:0007669"/>
    <property type="project" value="UniProtKB-SubCell"/>
</dbReference>
<accession>A0A137PB30</accession>
<dbReference type="GO" id="GO:0005739">
    <property type="term" value="C:mitochondrion"/>
    <property type="evidence" value="ECO:0007669"/>
    <property type="project" value="UniProtKB-SubCell"/>
</dbReference>
<dbReference type="InterPro" id="IPR024461">
    <property type="entry name" value="CCDC90-like"/>
</dbReference>
<keyword evidence="7" id="KW-0472">Membrane</keyword>
<dbReference type="OrthoDB" id="1552at2759"/>
<dbReference type="AlphaFoldDB" id="A0A137PB30"/>
<organism evidence="8 9">
    <name type="scientific">Conidiobolus coronatus (strain ATCC 28846 / CBS 209.66 / NRRL 28638)</name>
    <name type="common">Delacroixia coronata</name>
    <dbReference type="NCBI Taxonomy" id="796925"/>
    <lineage>
        <taxon>Eukaryota</taxon>
        <taxon>Fungi</taxon>
        <taxon>Fungi incertae sedis</taxon>
        <taxon>Zoopagomycota</taxon>
        <taxon>Entomophthoromycotina</taxon>
        <taxon>Entomophthoromycetes</taxon>
        <taxon>Entomophthorales</taxon>
        <taxon>Ancylistaceae</taxon>
        <taxon>Conidiobolus</taxon>
    </lineage>
</organism>
<dbReference type="PANTHER" id="PTHR14360">
    <property type="entry name" value="PROTEIN FMP32, MITOCHONDRIAL"/>
    <property type="match status" value="1"/>
</dbReference>
<keyword evidence="5" id="KW-0175">Coiled coil</keyword>
<evidence type="ECO:0000256" key="3">
    <source>
        <dbReference type="ARBA" id="ARBA00022692"/>
    </source>
</evidence>
<keyword evidence="4" id="KW-1133">Transmembrane helix</keyword>
<comment type="subcellular location">
    <subcellularLocation>
        <location evidence="2">Membrane</location>
    </subcellularLocation>
    <subcellularLocation>
        <location evidence="1">Mitochondrion</location>
    </subcellularLocation>
</comment>
<evidence type="ECO:0000313" key="9">
    <source>
        <dbReference type="Proteomes" id="UP000070444"/>
    </source>
</evidence>